<accession>A0ABM6QCP2</accession>
<keyword evidence="2" id="KW-1185">Reference proteome</keyword>
<gene>
    <name evidence="1" type="ORF">CSC3H3_17330</name>
</gene>
<protein>
    <submittedName>
        <fullName evidence="1">Uncharacterized protein</fullName>
    </submittedName>
</protein>
<name>A0ABM6QCP2_9PROT</name>
<proteinExistence type="predicted"/>
<organism evidence="1 2">
    <name type="scientific">Thalassospira marina</name>
    <dbReference type="NCBI Taxonomy" id="2048283"/>
    <lineage>
        <taxon>Bacteria</taxon>
        <taxon>Pseudomonadati</taxon>
        <taxon>Pseudomonadota</taxon>
        <taxon>Alphaproteobacteria</taxon>
        <taxon>Rhodospirillales</taxon>
        <taxon>Thalassospiraceae</taxon>
        <taxon>Thalassospira</taxon>
    </lineage>
</organism>
<sequence>MHELAIHFDVPEHGISLKTFSQAIAHTETIISSLNRDIFNDHLQYELWVLPPEKGSFKAKLGIIVLAGTIAWGFLESNIGQSFIQGLTGKTPAYWAEIAGKKIRSTILSSDTEENDNDTASKKVICVAEAILIVEVTKKFLELKEDKLTSLGVSVKKFRSAYEAKNKFYKVCMENTYIQGIGFEEEEKFPVSRQNFQSMQVSLPEKELADNIWNTEITELKVTSPNWERNDNHRWWKGKDTDNRTVHFKIEDDGFWNLVENKSINLQIIDSIRVQLAYVGEQRHRRNARALKILWFNETFLSPPLQVNQVYDILRMNKKASPPRHQLDFFSSE</sequence>
<dbReference type="Proteomes" id="UP000233458">
    <property type="component" value="Chromosome"/>
</dbReference>
<dbReference type="EMBL" id="CP024199">
    <property type="protein sequence ID" value="AUG54283.1"/>
    <property type="molecule type" value="Genomic_DNA"/>
</dbReference>
<evidence type="ECO:0000313" key="2">
    <source>
        <dbReference type="Proteomes" id="UP000233458"/>
    </source>
</evidence>
<evidence type="ECO:0000313" key="1">
    <source>
        <dbReference type="EMBL" id="AUG54283.1"/>
    </source>
</evidence>
<reference evidence="1 2" key="1">
    <citation type="submission" date="2017-10" db="EMBL/GenBank/DDBJ databases">
        <title>Biodiversity and function of Thalassospira species in the particle-attached aromatic-hydrocarbon-degrading consortia from the surface seawater of the China South Sea.</title>
        <authorList>
            <person name="Dong C."/>
            <person name="Liu R."/>
            <person name="Shao Z."/>
        </authorList>
    </citation>
    <scope>NUCLEOTIDE SEQUENCE [LARGE SCALE GENOMIC DNA]</scope>
    <source>
        <strain evidence="1 2">CSC3H3</strain>
    </source>
</reference>